<accession>A0A1E3A5K4</accession>
<feature type="domain" description="SDH C-terminal" evidence="11">
    <location>
        <begin position="249"/>
        <end position="269"/>
    </location>
</feature>
<dbReference type="GO" id="GO:0050661">
    <property type="term" value="F:NADP binding"/>
    <property type="evidence" value="ECO:0007669"/>
    <property type="project" value="InterPro"/>
</dbReference>
<feature type="active site" description="Proton acceptor" evidence="8">
    <location>
        <position position="70"/>
    </location>
</feature>
<comment type="similarity">
    <text evidence="8">Belongs to the shikimate dehydrogenase family.</text>
</comment>
<dbReference type="Gene3D" id="3.40.50.720">
    <property type="entry name" value="NAD(P)-binding Rossmann-like Domain"/>
    <property type="match status" value="1"/>
</dbReference>
<dbReference type="GO" id="GO:0009423">
    <property type="term" value="P:chorismate biosynthetic process"/>
    <property type="evidence" value="ECO:0007669"/>
    <property type="project" value="UniProtKB-UniRule"/>
</dbReference>
<dbReference type="InterPro" id="IPR041121">
    <property type="entry name" value="SDH_C"/>
</dbReference>
<feature type="binding site" evidence="8">
    <location>
        <position position="256"/>
    </location>
    <ligand>
        <name>shikimate</name>
        <dbReference type="ChEBI" id="CHEBI:36208"/>
    </ligand>
</feature>
<dbReference type="GO" id="GO:0009073">
    <property type="term" value="P:aromatic amino acid family biosynthetic process"/>
    <property type="evidence" value="ECO:0007669"/>
    <property type="project" value="UniProtKB-KW"/>
</dbReference>
<dbReference type="PANTHER" id="PTHR21089:SF1">
    <property type="entry name" value="BIFUNCTIONAL 3-DEHYDROQUINATE DEHYDRATASE_SHIKIMATE DEHYDROGENASE, CHLOROPLASTIC"/>
    <property type="match status" value="1"/>
</dbReference>
<evidence type="ECO:0000259" key="9">
    <source>
        <dbReference type="Pfam" id="PF01488"/>
    </source>
</evidence>
<comment type="caution">
    <text evidence="8">Lacks conserved residue(s) required for the propagation of feature annotation.</text>
</comment>
<dbReference type="CDD" id="cd01065">
    <property type="entry name" value="NAD_bind_Shikimate_DH"/>
    <property type="match status" value="1"/>
</dbReference>
<evidence type="ECO:0000259" key="11">
    <source>
        <dbReference type="Pfam" id="PF18317"/>
    </source>
</evidence>
<dbReference type="RefSeq" id="WP_069154312.1">
    <property type="nucleotide sequence ID" value="NZ_JAQCZP010000026.1"/>
</dbReference>
<evidence type="ECO:0000256" key="1">
    <source>
        <dbReference type="ARBA" id="ARBA00004871"/>
    </source>
</evidence>
<dbReference type="Pfam" id="PF18317">
    <property type="entry name" value="SDH_C"/>
    <property type="match status" value="1"/>
</dbReference>
<evidence type="ECO:0000256" key="5">
    <source>
        <dbReference type="ARBA" id="ARBA00023002"/>
    </source>
</evidence>
<dbReference type="EMBL" id="MCGH01000003">
    <property type="protein sequence ID" value="ODM04055.1"/>
    <property type="molecule type" value="Genomic_DNA"/>
</dbReference>
<dbReference type="PATRIC" id="fig|1432052.4.peg.5392"/>
<keyword evidence="6 8" id="KW-0057">Aromatic amino acid biosynthesis</keyword>
<evidence type="ECO:0000313" key="17">
    <source>
        <dbReference type="Proteomes" id="UP000094869"/>
    </source>
</evidence>
<dbReference type="InterPro" id="IPR046346">
    <property type="entry name" value="Aminoacid_DH-like_N_sf"/>
</dbReference>
<reference evidence="14 16" key="3">
    <citation type="submission" date="2016-08" db="EMBL/GenBank/DDBJ databases">
        <authorList>
            <person name="Seilhamer J.J."/>
        </authorList>
    </citation>
    <scope>NUCLEOTIDE SEQUENCE [LARGE SCALE GENOMIC DNA]</scope>
    <source>
        <strain evidence="14 16">NML150140-1</strain>
    </source>
</reference>
<evidence type="ECO:0000259" key="10">
    <source>
        <dbReference type="Pfam" id="PF08501"/>
    </source>
</evidence>
<evidence type="ECO:0000256" key="6">
    <source>
        <dbReference type="ARBA" id="ARBA00023141"/>
    </source>
</evidence>
<evidence type="ECO:0000313" key="12">
    <source>
        <dbReference type="EMBL" id="ODM04055.1"/>
    </source>
</evidence>
<name>A0A1E3A5K4_9FIRM</name>
<proteinExistence type="inferred from homology"/>
<evidence type="ECO:0000313" key="14">
    <source>
        <dbReference type="EMBL" id="ODR45602.1"/>
    </source>
</evidence>
<feature type="domain" description="Shikimate dehydrogenase substrate binding N-terminal" evidence="10">
    <location>
        <begin position="11"/>
        <end position="93"/>
    </location>
</feature>
<feature type="binding site" evidence="8">
    <location>
        <position position="228"/>
    </location>
    <ligand>
        <name>shikimate</name>
        <dbReference type="ChEBI" id="CHEBI:36208"/>
    </ligand>
</feature>
<dbReference type="GO" id="GO:0008652">
    <property type="term" value="P:amino acid biosynthetic process"/>
    <property type="evidence" value="ECO:0007669"/>
    <property type="project" value="UniProtKB-KW"/>
</dbReference>
<evidence type="ECO:0000256" key="2">
    <source>
        <dbReference type="ARBA" id="ARBA00012962"/>
    </source>
</evidence>
<evidence type="ECO:0000256" key="3">
    <source>
        <dbReference type="ARBA" id="ARBA00022605"/>
    </source>
</evidence>
<comment type="function">
    <text evidence="8">Involved in the biosynthesis of the chorismate, which leads to the biosynthesis of aromatic amino acids. Catalyzes the reversible NADPH linked reduction of 3-dehydroshikimate (DHSA) to yield shikimate (SA).</text>
</comment>
<gene>
    <name evidence="8 12" type="primary">aroE</name>
    <name evidence="14" type="ORF">BEI59_26480</name>
    <name evidence="12" type="ORF">BEI61_04859</name>
    <name evidence="13" type="ORF">BEI63_30915</name>
</gene>
<keyword evidence="4 8" id="KW-0521">NADP</keyword>
<dbReference type="AlphaFoldDB" id="A0A1E3A5K4"/>
<feature type="domain" description="Quinate/shikimate 5-dehydrogenase/glutamyl-tRNA reductase" evidence="9">
    <location>
        <begin position="120"/>
        <end position="171"/>
    </location>
</feature>
<feature type="binding site" evidence="8">
    <location>
        <position position="106"/>
    </location>
    <ligand>
        <name>shikimate</name>
        <dbReference type="ChEBI" id="CHEBI:36208"/>
    </ligand>
</feature>
<dbReference type="EMBL" id="MEHA01000026">
    <property type="protein sequence ID" value="ODR45602.1"/>
    <property type="molecule type" value="Genomic_DNA"/>
</dbReference>
<reference evidence="12 15" key="1">
    <citation type="submission" date="2016-07" db="EMBL/GenBank/DDBJ databases">
        <title>Characterization of isolates of Eisenbergiella tayi derived from blood cultures, using whole genome sequencing.</title>
        <authorList>
            <person name="Burdz T."/>
            <person name="Wiebe D."/>
            <person name="Huynh C."/>
            <person name="Bernard K."/>
        </authorList>
    </citation>
    <scope>NUCLEOTIDE SEQUENCE [LARGE SCALE GENOMIC DNA]</scope>
    <source>
        <strain evidence="12 15">NML 110608</strain>
    </source>
</reference>
<dbReference type="GO" id="GO:0004764">
    <property type="term" value="F:shikimate 3-dehydrogenase (NADP+) activity"/>
    <property type="evidence" value="ECO:0007669"/>
    <property type="project" value="UniProtKB-UniRule"/>
</dbReference>
<comment type="subunit">
    <text evidence="8">Homodimer.</text>
</comment>
<dbReference type="GO" id="GO:0019632">
    <property type="term" value="P:shikimate metabolic process"/>
    <property type="evidence" value="ECO:0007669"/>
    <property type="project" value="InterPro"/>
</dbReference>
<feature type="binding site" evidence="8">
    <location>
        <position position="249"/>
    </location>
    <ligand>
        <name>NADP(+)</name>
        <dbReference type="ChEBI" id="CHEBI:58349"/>
    </ligand>
</feature>
<evidence type="ECO:0000256" key="4">
    <source>
        <dbReference type="ARBA" id="ARBA00022857"/>
    </source>
</evidence>
<dbReference type="InterPro" id="IPR011342">
    <property type="entry name" value="Shikimate_DH"/>
</dbReference>
<dbReference type="InterPro" id="IPR022893">
    <property type="entry name" value="Shikimate_DH_fam"/>
</dbReference>
<feature type="binding site" evidence="8">
    <location>
        <position position="66"/>
    </location>
    <ligand>
        <name>shikimate</name>
        <dbReference type="ChEBI" id="CHEBI:36208"/>
    </ligand>
</feature>
<comment type="pathway">
    <text evidence="1 8">Metabolic intermediate biosynthesis; chorismate biosynthesis; chorismate from D-erythrose 4-phosphate and phosphoenolpyruvate: step 4/7.</text>
</comment>
<dbReference type="InterPro" id="IPR036291">
    <property type="entry name" value="NAD(P)-bd_dom_sf"/>
</dbReference>
<dbReference type="UniPathway" id="UPA00053">
    <property type="reaction ID" value="UER00087"/>
</dbReference>
<protein>
    <recommendedName>
        <fullName evidence="2 8">Shikimate dehydrogenase (NADP(+))</fullName>
        <shortName evidence="8">SDH</shortName>
        <ecNumber evidence="2 8">1.1.1.25</ecNumber>
    </recommendedName>
</protein>
<dbReference type="SUPFAM" id="SSF51735">
    <property type="entry name" value="NAD(P)-binding Rossmann-fold domains"/>
    <property type="match status" value="1"/>
</dbReference>
<evidence type="ECO:0000313" key="15">
    <source>
        <dbReference type="Proteomes" id="UP000094067"/>
    </source>
</evidence>
<dbReference type="InterPro" id="IPR006151">
    <property type="entry name" value="Shikm_DH/Glu-tRNA_Rdtase"/>
</dbReference>
<dbReference type="Proteomes" id="UP000094869">
    <property type="component" value="Unassembled WGS sequence"/>
</dbReference>
<dbReference type="HAMAP" id="MF_00222">
    <property type="entry name" value="Shikimate_DH_AroE"/>
    <property type="match status" value="1"/>
</dbReference>
<dbReference type="EC" id="1.1.1.25" evidence="2 8"/>
<dbReference type="Proteomes" id="UP000094271">
    <property type="component" value="Unassembled WGS sequence"/>
</dbReference>
<evidence type="ECO:0000313" key="13">
    <source>
        <dbReference type="EMBL" id="ODR44548.1"/>
    </source>
</evidence>
<comment type="caution">
    <text evidence="12">The sequence shown here is derived from an EMBL/GenBank/DDBJ whole genome shotgun (WGS) entry which is preliminary data.</text>
</comment>
<dbReference type="PANTHER" id="PTHR21089">
    <property type="entry name" value="SHIKIMATE DEHYDROGENASE"/>
    <property type="match status" value="1"/>
</dbReference>
<evidence type="ECO:0000256" key="8">
    <source>
        <dbReference type="HAMAP-Rule" id="MF_00222"/>
    </source>
</evidence>
<dbReference type="Pfam" id="PF08501">
    <property type="entry name" value="Shikimate_dh_N"/>
    <property type="match status" value="1"/>
</dbReference>
<evidence type="ECO:0000313" key="16">
    <source>
        <dbReference type="Proteomes" id="UP000094271"/>
    </source>
</evidence>
<keyword evidence="17" id="KW-1185">Reference proteome</keyword>
<keyword evidence="3 8" id="KW-0028">Amino-acid biosynthesis</keyword>
<organism evidence="12 15">
    <name type="scientific">Eisenbergiella tayi</name>
    <dbReference type="NCBI Taxonomy" id="1432052"/>
    <lineage>
        <taxon>Bacteria</taxon>
        <taxon>Bacillati</taxon>
        <taxon>Bacillota</taxon>
        <taxon>Clostridia</taxon>
        <taxon>Lachnospirales</taxon>
        <taxon>Lachnospiraceae</taxon>
        <taxon>Eisenbergiella</taxon>
    </lineage>
</organism>
<keyword evidence="5 8" id="KW-0560">Oxidoreductase</keyword>
<sequence>MIDGKTKTCALLGNPVEHTLSPIIHNTLAQRCQINMVYIPFLVEGSQLRQAVEGARALNMLGLNVTVPHKSAVCPFLSEIDKEASYIGAVNTLVSTPEGFKGYNTDLTGLHRALLSEGIQLSGEEIILLGAGGAARAAAFLCALRGASQVYLLNRSQEKAEAVAREVNQKAERDCIRAMELDGWKQLPAKKYLVIQGTSVGLAPHTEEAVIEDKAFYELVHTGYDLVYRPAETKFMRLVNEAGGKAFNGLKMLLYQGVEAFELWNNTKVREEDAYFCYEQMKKELEEHEGQK</sequence>
<reference evidence="13 17" key="2">
    <citation type="submission" date="2016-08" db="EMBL/GenBank/DDBJ databases">
        <title>Characterization of Isolates of Eisenbergiella tayi Derived from Blood Cultures, Using Whole Genome Sequencing.</title>
        <authorList>
            <person name="Bernier A.-M."/>
            <person name="Burdz T."/>
            <person name="Wiebe D."/>
            <person name="Bernard K."/>
        </authorList>
    </citation>
    <scope>NUCLEOTIDE SEQUENCE [LARGE SCALE GENOMIC DNA]</scope>
    <source>
        <strain evidence="13 17">NML120146</strain>
    </source>
</reference>
<dbReference type="InterPro" id="IPR013708">
    <property type="entry name" value="Shikimate_DH-bd_N"/>
</dbReference>
<feature type="binding site" evidence="8">
    <location>
        <position position="226"/>
    </location>
    <ligand>
        <name>NADP(+)</name>
        <dbReference type="ChEBI" id="CHEBI:58349"/>
    </ligand>
</feature>
<dbReference type="Gene3D" id="3.40.50.10860">
    <property type="entry name" value="Leucine Dehydrogenase, chain A, domain 1"/>
    <property type="match status" value="1"/>
</dbReference>
<evidence type="ECO:0000256" key="7">
    <source>
        <dbReference type="ARBA" id="ARBA00049442"/>
    </source>
</evidence>
<dbReference type="NCBIfam" id="TIGR00507">
    <property type="entry name" value="aroE"/>
    <property type="match status" value="1"/>
</dbReference>
<dbReference type="Proteomes" id="UP000094067">
    <property type="component" value="Unassembled WGS sequence"/>
</dbReference>
<feature type="binding site" evidence="8">
    <location>
        <position position="91"/>
    </location>
    <ligand>
        <name>shikimate</name>
        <dbReference type="ChEBI" id="CHEBI:36208"/>
    </ligand>
</feature>
<feature type="binding site" evidence="8">
    <location>
        <begin position="19"/>
        <end position="21"/>
    </location>
    <ligand>
        <name>shikimate</name>
        <dbReference type="ChEBI" id="CHEBI:36208"/>
    </ligand>
</feature>
<dbReference type="EMBL" id="MEHD01000055">
    <property type="protein sequence ID" value="ODR44548.1"/>
    <property type="molecule type" value="Genomic_DNA"/>
</dbReference>
<comment type="catalytic activity">
    <reaction evidence="7 8">
        <text>shikimate + NADP(+) = 3-dehydroshikimate + NADPH + H(+)</text>
        <dbReference type="Rhea" id="RHEA:17737"/>
        <dbReference type="ChEBI" id="CHEBI:15378"/>
        <dbReference type="ChEBI" id="CHEBI:16630"/>
        <dbReference type="ChEBI" id="CHEBI:36208"/>
        <dbReference type="ChEBI" id="CHEBI:57783"/>
        <dbReference type="ChEBI" id="CHEBI:58349"/>
        <dbReference type="EC" id="1.1.1.25"/>
    </reaction>
</comment>
<feature type="binding site" evidence="8">
    <location>
        <begin position="130"/>
        <end position="134"/>
    </location>
    <ligand>
        <name>NADP(+)</name>
        <dbReference type="ChEBI" id="CHEBI:58349"/>
    </ligand>
</feature>
<dbReference type="Pfam" id="PF01488">
    <property type="entry name" value="Shikimate_DH"/>
    <property type="match status" value="1"/>
</dbReference>
<dbReference type="SUPFAM" id="SSF53223">
    <property type="entry name" value="Aminoacid dehydrogenase-like, N-terminal domain"/>
    <property type="match status" value="1"/>
</dbReference>